<keyword evidence="3" id="KW-1185">Reference proteome</keyword>
<organism evidence="2 3">
    <name type="scientific">Drosophila busckii</name>
    <name type="common">Fruit fly</name>
    <dbReference type="NCBI Taxonomy" id="30019"/>
    <lineage>
        <taxon>Eukaryota</taxon>
        <taxon>Metazoa</taxon>
        <taxon>Ecdysozoa</taxon>
        <taxon>Arthropoda</taxon>
        <taxon>Hexapoda</taxon>
        <taxon>Insecta</taxon>
        <taxon>Pterygota</taxon>
        <taxon>Neoptera</taxon>
        <taxon>Endopterygota</taxon>
        <taxon>Diptera</taxon>
        <taxon>Brachycera</taxon>
        <taxon>Muscomorpha</taxon>
        <taxon>Ephydroidea</taxon>
        <taxon>Drosophilidae</taxon>
        <taxon>Drosophila</taxon>
    </lineage>
</organism>
<reference evidence="2 3" key="1">
    <citation type="submission" date="2015-08" db="EMBL/GenBank/DDBJ databases">
        <title>Ancestral chromatin configuration constrains chromatin evolution on differentiating sex chromosomes in Drosophila.</title>
        <authorList>
            <person name="Zhou Q."/>
            <person name="Bachtrog D."/>
        </authorList>
    </citation>
    <scope>NUCLEOTIDE SEQUENCE [LARGE SCALE GENOMIC DNA]</scope>
    <source>
        <tissue evidence="2">Whole larvae</tissue>
    </source>
</reference>
<dbReference type="OrthoDB" id="2014058at2759"/>
<feature type="transmembrane region" description="Helical" evidence="1">
    <location>
        <begin position="131"/>
        <end position="149"/>
    </location>
</feature>
<dbReference type="Pfam" id="PF05821">
    <property type="entry name" value="NDUF_B8"/>
    <property type="match status" value="1"/>
</dbReference>
<dbReference type="Proteomes" id="UP000494163">
    <property type="component" value="Chromosome X"/>
</dbReference>
<evidence type="ECO:0000256" key="1">
    <source>
        <dbReference type="SAM" id="Phobius"/>
    </source>
</evidence>
<keyword evidence="1" id="KW-1133">Transmembrane helix</keyword>
<dbReference type="AlphaFoldDB" id="A0A0M5J8C4"/>
<accession>A0A0M5J8C4</accession>
<evidence type="ECO:0000313" key="3">
    <source>
        <dbReference type="Proteomes" id="UP000494163"/>
    </source>
</evidence>
<dbReference type="OMA" id="RNHWNYQ"/>
<dbReference type="EMBL" id="CP012528">
    <property type="protein sequence ID" value="ALC49506.1"/>
    <property type="molecule type" value="Genomic_DNA"/>
</dbReference>
<dbReference type="SMR" id="A0A0M5J8C4"/>
<keyword evidence="1" id="KW-0472">Membrane</keyword>
<gene>
    <name evidence="2" type="ORF">Dbus_chrXg1362</name>
</gene>
<sequence length="174" mass="20135">MSALIKSLRLAQKLSAANPALSQQIARNLAGWNKDYKPAPFPKTEKEREAAAKKYYMLPEEYKPYADDGLGYGDYPKTGGGLGIEAKDSYYPYDFPEHKRNLHEPISADHDLYSEDRYSQPEHPRFKNSEYFLSFFGVMGFCLALYYWLEDKKMYRPVAAKQYPADGVKHYTFE</sequence>
<keyword evidence="1" id="KW-0812">Transmembrane</keyword>
<protein>
    <submittedName>
        <fullName evidence="2">CG3192</fullName>
    </submittedName>
</protein>
<name>A0A0M5J8C4_DROBS</name>
<evidence type="ECO:0000313" key="2">
    <source>
        <dbReference type="EMBL" id="ALC49506.1"/>
    </source>
</evidence>
<dbReference type="PANTHER" id="PTHR12840:SF1">
    <property type="entry name" value="NADH DEHYDROGENASE [UBIQUINONE] 1 BETA SUBCOMPLEX SUBUNIT 8, MITOCHONDRIAL"/>
    <property type="match status" value="1"/>
</dbReference>
<dbReference type="GO" id="GO:0005739">
    <property type="term" value="C:mitochondrion"/>
    <property type="evidence" value="ECO:0007669"/>
    <property type="project" value="InterPro"/>
</dbReference>
<proteinExistence type="predicted"/>
<dbReference type="PANTHER" id="PTHR12840">
    <property type="entry name" value="NADH-UBIQUINONE OXIDOREDUCTASE ASHI SUBUNIT"/>
    <property type="match status" value="1"/>
</dbReference>
<dbReference type="InterPro" id="IPR008699">
    <property type="entry name" value="NDUFB8"/>
</dbReference>
<dbReference type="STRING" id="30019.A0A0M5J8C4"/>